<dbReference type="Pfam" id="PF01494">
    <property type="entry name" value="FAD_binding_3"/>
    <property type="match status" value="2"/>
</dbReference>
<accession>A0ABW4DVQ3</accession>
<dbReference type="RefSeq" id="WP_131573133.1">
    <property type="nucleotide sequence ID" value="NZ_CBCSAJ010000006.1"/>
</dbReference>
<gene>
    <name evidence="6" type="ORF">ACFQ5P_02505</name>
</gene>
<keyword evidence="1" id="KW-0285">Flavoprotein</keyword>
<dbReference type="SUPFAM" id="SSF51905">
    <property type="entry name" value="FAD/NAD(P)-binding domain"/>
    <property type="match status" value="1"/>
</dbReference>
<reference evidence="7" key="1">
    <citation type="journal article" date="2019" name="Int. J. Syst. Evol. Microbiol.">
        <title>The Global Catalogue of Microorganisms (GCM) 10K type strain sequencing project: providing services to taxonomists for standard genome sequencing and annotation.</title>
        <authorList>
            <consortium name="The Broad Institute Genomics Platform"/>
            <consortium name="The Broad Institute Genome Sequencing Center for Infectious Disease"/>
            <person name="Wu L."/>
            <person name="Ma J."/>
        </authorList>
    </citation>
    <scope>NUCLEOTIDE SEQUENCE [LARGE SCALE GENOMIC DNA]</scope>
    <source>
        <strain evidence="7">CCM 8875</strain>
    </source>
</reference>
<dbReference type="InterPro" id="IPR036188">
    <property type="entry name" value="FAD/NAD-bd_sf"/>
</dbReference>
<proteinExistence type="predicted"/>
<keyword evidence="4" id="KW-0503">Monooxygenase</keyword>
<feature type="domain" description="FAD-binding" evidence="5">
    <location>
        <begin position="2"/>
        <end position="174"/>
    </location>
</feature>
<keyword evidence="3" id="KW-0560">Oxidoreductase</keyword>
<evidence type="ECO:0000256" key="3">
    <source>
        <dbReference type="ARBA" id="ARBA00023002"/>
    </source>
</evidence>
<feature type="domain" description="FAD-binding" evidence="5">
    <location>
        <begin position="309"/>
        <end position="351"/>
    </location>
</feature>
<evidence type="ECO:0000313" key="6">
    <source>
        <dbReference type="EMBL" id="MFD1480160.1"/>
    </source>
</evidence>
<sequence>MRVLIIGGGLGGLCLAQGLRKAGTDVSVFERQASASENLAGYGIHINRHGQQALKACLTLEGWSRFVDLSTQAGTELHFRDEQLRRLATRDEAALSGKPASEVGLRGVGRIELREILLDGLTDAERPVVQWDKTFIHYEQLSGGGVRAYFADGSSAEGDLLVGADASHSKVRQQYLPDVHRLELGILAIAGRYVLDETRARALPRALTDGSLNNIVPAGPGWMFVAAWRSRSADVDGHRQAAQNYVMWAYVTPRSQLGLAPLDGGALALQEFVLRRIQDWSPDLTTLVRDADLETVAPVLLRSMPELEPWPPSNVTLIGDAIHNMTPMAGIGANTALRDARILCDALVEAKASNGPLVLAVGVYETQMREYANKAVGLSRRNAENASSDAPFPRRMFRLVLRLAQAFPPVMRATLGRSSREP</sequence>
<dbReference type="InterPro" id="IPR002938">
    <property type="entry name" value="FAD-bd"/>
</dbReference>
<dbReference type="PANTHER" id="PTHR47178:SF5">
    <property type="entry name" value="FAD-BINDING DOMAIN-CONTAINING PROTEIN"/>
    <property type="match status" value="1"/>
</dbReference>
<dbReference type="Gene3D" id="3.50.50.60">
    <property type="entry name" value="FAD/NAD(P)-binding domain"/>
    <property type="match status" value="1"/>
</dbReference>
<organism evidence="6 7">
    <name type="scientific">Paracoccus nototheniae</name>
    <dbReference type="NCBI Taxonomy" id="2489002"/>
    <lineage>
        <taxon>Bacteria</taxon>
        <taxon>Pseudomonadati</taxon>
        <taxon>Pseudomonadota</taxon>
        <taxon>Alphaproteobacteria</taxon>
        <taxon>Rhodobacterales</taxon>
        <taxon>Paracoccaceae</taxon>
        <taxon>Paracoccus</taxon>
    </lineage>
</organism>
<keyword evidence="2" id="KW-0274">FAD</keyword>
<dbReference type="EMBL" id="JBHTOQ010000003">
    <property type="protein sequence ID" value="MFD1480160.1"/>
    <property type="molecule type" value="Genomic_DNA"/>
</dbReference>
<evidence type="ECO:0000259" key="5">
    <source>
        <dbReference type="Pfam" id="PF01494"/>
    </source>
</evidence>
<dbReference type="Proteomes" id="UP001597302">
    <property type="component" value="Unassembled WGS sequence"/>
</dbReference>
<evidence type="ECO:0000256" key="1">
    <source>
        <dbReference type="ARBA" id="ARBA00022630"/>
    </source>
</evidence>
<comment type="caution">
    <text evidence="6">The sequence shown here is derived from an EMBL/GenBank/DDBJ whole genome shotgun (WGS) entry which is preliminary data.</text>
</comment>
<name>A0ABW4DVQ3_9RHOB</name>
<evidence type="ECO:0000313" key="7">
    <source>
        <dbReference type="Proteomes" id="UP001597302"/>
    </source>
</evidence>
<protein>
    <submittedName>
        <fullName evidence="6">FAD-dependent oxidoreductase</fullName>
    </submittedName>
</protein>
<evidence type="ECO:0000256" key="4">
    <source>
        <dbReference type="ARBA" id="ARBA00023033"/>
    </source>
</evidence>
<dbReference type="PANTHER" id="PTHR47178">
    <property type="entry name" value="MONOOXYGENASE, FAD-BINDING"/>
    <property type="match status" value="1"/>
</dbReference>
<evidence type="ECO:0000256" key="2">
    <source>
        <dbReference type="ARBA" id="ARBA00022827"/>
    </source>
</evidence>
<dbReference type="PRINTS" id="PR00420">
    <property type="entry name" value="RNGMNOXGNASE"/>
</dbReference>
<keyword evidence="7" id="KW-1185">Reference proteome</keyword>